<dbReference type="GO" id="GO:0003887">
    <property type="term" value="F:DNA-directed DNA polymerase activity"/>
    <property type="evidence" value="ECO:0007669"/>
    <property type="project" value="InterPro"/>
</dbReference>
<dbReference type="AlphaFoldDB" id="A0A183IMC7"/>
<dbReference type="GO" id="GO:0006261">
    <property type="term" value="P:DNA-templated DNA replication"/>
    <property type="evidence" value="ECO:0007669"/>
    <property type="project" value="InterPro"/>
</dbReference>
<gene>
    <name evidence="2" type="ORF">SBAD_LOCUS4773</name>
</gene>
<dbReference type="InterPro" id="IPR002298">
    <property type="entry name" value="DNA_polymerase_A"/>
</dbReference>
<proteinExistence type="predicted"/>
<name>A0A183IMC7_9BILA</name>
<dbReference type="PANTHER" id="PTHR10133">
    <property type="entry name" value="DNA POLYMERASE I"/>
    <property type="match status" value="1"/>
</dbReference>
<evidence type="ECO:0000313" key="3">
    <source>
        <dbReference type="Proteomes" id="UP000270296"/>
    </source>
</evidence>
<dbReference type="InterPro" id="IPR043502">
    <property type="entry name" value="DNA/RNA_pol_sf"/>
</dbReference>
<protein>
    <submittedName>
        <fullName evidence="4">POLAc domain-containing protein</fullName>
    </submittedName>
</protein>
<organism evidence="4">
    <name type="scientific">Soboliphyme baturini</name>
    <dbReference type="NCBI Taxonomy" id="241478"/>
    <lineage>
        <taxon>Eukaryota</taxon>
        <taxon>Metazoa</taxon>
        <taxon>Ecdysozoa</taxon>
        <taxon>Nematoda</taxon>
        <taxon>Enoplea</taxon>
        <taxon>Dorylaimia</taxon>
        <taxon>Dioctophymatida</taxon>
        <taxon>Dioctophymatoidea</taxon>
        <taxon>Soboliphymatidae</taxon>
        <taxon>Soboliphyme</taxon>
    </lineage>
</organism>
<dbReference type="GO" id="GO:0003677">
    <property type="term" value="F:DNA binding"/>
    <property type="evidence" value="ECO:0007669"/>
    <property type="project" value="InterPro"/>
</dbReference>
<feature type="domain" description="DNA-directed DNA polymerase family A palm" evidence="1">
    <location>
        <begin position="33"/>
        <end position="260"/>
    </location>
</feature>
<dbReference type="Gene3D" id="3.30.70.370">
    <property type="match status" value="1"/>
</dbReference>
<reference evidence="2 3" key="2">
    <citation type="submission" date="2018-11" db="EMBL/GenBank/DDBJ databases">
        <authorList>
            <consortium name="Pathogen Informatics"/>
        </authorList>
    </citation>
    <scope>NUCLEOTIDE SEQUENCE [LARGE SCALE GENOMIC DNA]</scope>
</reference>
<dbReference type="InterPro" id="IPR001098">
    <property type="entry name" value="DNA-dir_DNA_pol_A_palm_dom"/>
</dbReference>
<dbReference type="PANTHER" id="PTHR10133:SF62">
    <property type="entry name" value="DNA POLYMERASE THETA"/>
    <property type="match status" value="1"/>
</dbReference>
<dbReference type="Proteomes" id="UP000270296">
    <property type="component" value="Unassembled WGS sequence"/>
</dbReference>
<dbReference type="GO" id="GO:0097681">
    <property type="term" value="P:double-strand break repair via alternative nonhomologous end joining"/>
    <property type="evidence" value="ECO:0007669"/>
    <property type="project" value="TreeGrafter"/>
</dbReference>
<dbReference type="EMBL" id="UZAM01008536">
    <property type="protein sequence ID" value="VDP05369.1"/>
    <property type="molecule type" value="Genomic_DNA"/>
</dbReference>
<dbReference type="WBParaSite" id="SBAD_0000496901-mRNA-1">
    <property type="protein sequence ID" value="SBAD_0000496901-mRNA-1"/>
    <property type="gene ID" value="SBAD_0000496901"/>
</dbReference>
<dbReference type="PRINTS" id="PR00868">
    <property type="entry name" value="DNAPOLI"/>
</dbReference>
<reference evidence="4" key="1">
    <citation type="submission" date="2016-06" db="UniProtKB">
        <authorList>
            <consortium name="WormBaseParasite"/>
        </authorList>
    </citation>
    <scope>IDENTIFICATION</scope>
</reference>
<sequence length="269" mass="30362">MLNLWNAYVDLELPCILPLLKMQMAGLILDVDRFRQLHCKVNTRIAVIERQAFSLAGRVFQLSSYGDVRKVLYSDLGLPPDGDPSIVNLHRTGSNHPLRYSTAKCVLEKLSKYHPLPQMILEWRRLHVLLSNLSPLLGLAKEYSGERRMFRISGAYDRFTATGRILICGTNMQTTPRTFESCDEVNEFNARSLFVAPQGFVLLSSDFAQLELRIAAHLSDDHQLISDLNNSVDVFDVIGSCLFQSSSKSADERRQRAKKVGLDIHQVGV</sequence>
<evidence type="ECO:0000313" key="4">
    <source>
        <dbReference type="WBParaSite" id="SBAD_0000496901-mRNA-1"/>
    </source>
</evidence>
<dbReference type="SUPFAM" id="SSF56672">
    <property type="entry name" value="DNA/RNA polymerases"/>
    <property type="match status" value="1"/>
</dbReference>
<dbReference type="Gene3D" id="1.20.1060.10">
    <property type="entry name" value="Taq DNA Polymerase, Chain T, domain 4"/>
    <property type="match status" value="1"/>
</dbReference>
<keyword evidence="3" id="KW-1185">Reference proteome</keyword>
<accession>A0A183IMC7</accession>
<dbReference type="OrthoDB" id="5863849at2759"/>
<evidence type="ECO:0000259" key="1">
    <source>
        <dbReference type="Pfam" id="PF00476"/>
    </source>
</evidence>
<dbReference type="Pfam" id="PF00476">
    <property type="entry name" value="DNA_pol_A"/>
    <property type="match status" value="1"/>
</dbReference>
<evidence type="ECO:0000313" key="2">
    <source>
        <dbReference type="EMBL" id="VDP05369.1"/>
    </source>
</evidence>